<organism evidence="10">
    <name type="scientific">Kwoniella dejecticola CBS 10117</name>
    <dbReference type="NCBI Taxonomy" id="1296121"/>
    <lineage>
        <taxon>Eukaryota</taxon>
        <taxon>Fungi</taxon>
        <taxon>Dikarya</taxon>
        <taxon>Basidiomycota</taxon>
        <taxon>Agaricomycotina</taxon>
        <taxon>Tremellomycetes</taxon>
        <taxon>Tremellales</taxon>
        <taxon>Cryptococcaceae</taxon>
        <taxon>Kwoniella</taxon>
    </lineage>
</organism>
<dbReference type="InterPro" id="IPR042523">
    <property type="entry name" value="Atg7_N_2"/>
</dbReference>
<dbReference type="GO" id="GO:0000045">
    <property type="term" value="P:autophagosome assembly"/>
    <property type="evidence" value="ECO:0007669"/>
    <property type="project" value="TreeGrafter"/>
</dbReference>
<dbReference type="GO" id="GO:0019778">
    <property type="term" value="F:Atg12 activating enzyme activity"/>
    <property type="evidence" value="ECO:0007669"/>
    <property type="project" value="TreeGrafter"/>
</dbReference>
<evidence type="ECO:0000259" key="8">
    <source>
        <dbReference type="Pfam" id="PF00899"/>
    </source>
</evidence>
<comment type="similarity">
    <text evidence="1 7">Belongs to the ATG7 family.</text>
</comment>
<evidence type="ECO:0000256" key="6">
    <source>
        <dbReference type="PIRSR" id="PIRSR606285-1"/>
    </source>
</evidence>
<dbReference type="Pfam" id="PF00899">
    <property type="entry name" value="ThiF"/>
    <property type="match status" value="1"/>
</dbReference>
<evidence type="ECO:0000256" key="3">
    <source>
        <dbReference type="ARBA" id="ARBA00022448"/>
    </source>
</evidence>
<evidence type="ECO:0000256" key="1">
    <source>
        <dbReference type="ARBA" id="ARBA00010931"/>
    </source>
</evidence>
<accession>A0A1A6ACZ8</accession>
<evidence type="ECO:0000256" key="5">
    <source>
        <dbReference type="ARBA" id="ARBA00023006"/>
    </source>
</evidence>
<dbReference type="PANTHER" id="PTHR10953:SF3">
    <property type="entry name" value="UBIQUITIN-LIKE MODIFIER-ACTIVATING ENZYME ATG7"/>
    <property type="match status" value="1"/>
</dbReference>
<dbReference type="STRING" id="1296121.A0A1A6ACZ8"/>
<reference evidence="10" key="1">
    <citation type="submission" date="2013-07" db="EMBL/GenBank/DDBJ databases">
        <title>The Genome Sequence of Cryptococcus dejecticola CBS10117.</title>
        <authorList>
            <consortium name="The Broad Institute Genome Sequencing Platform"/>
            <person name="Cuomo C."/>
            <person name="Litvintseva A."/>
            <person name="Chen Y."/>
            <person name="Heitman J."/>
            <person name="Sun S."/>
            <person name="Springer D."/>
            <person name="Dromer F."/>
            <person name="Young S.K."/>
            <person name="Zeng Q."/>
            <person name="Gargeya S."/>
            <person name="Fitzgerald M."/>
            <person name="Abouelleil A."/>
            <person name="Alvarado L."/>
            <person name="Berlin A.M."/>
            <person name="Chapman S.B."/>
            <person name="Dewar J."/>
            <person name="Goldberg J."/>
            <person name="Griggs A."/>
            <person name="Gujja S."/>
            <person name="Hansen M."/>
            <person name="Howarth C."/>
            <person name="Imamovic A."/>
            <person name="Larimer J."/>
            <person name="McCowan C."/>
            <person name="Murphy C."/>
            <person name="Pearson M."/>
            <person name="Priest M."/>
            <person name="Roberts A."/>
            <person name="Saif S."/>
            <person name="Shea T."/>
            <person name="Sykes S."/>
            <person name="Wortman J."/>
            <person name="Nusbaum C."/>
            <person name="Birren B."/>
        </authorList>
    </citation>
    <scope>NUCLEOTIDE SEQUENCE [LARGE SCALE GENOMIC DNA]</scope>
    <source>
        <strain evidence="10">CBS 10117</strain>
    </source>
</reference>
<protein>
    <recommendedName>
        <fullName evidence="2 7">Ubiquitin-like modifier-activating enzyme ATG7</fullName>
    </recommendedName>
    <alternativeName>
        <fullName evidence="7">Autophagy-related protein 7</fullName>
    </alternativeName>
</protein>
<dbReference type="InterPro" id="IPR042522">
    <property type="entry name" value="Atg7_N_1"/>
</dbReference>
<comment type="function">
    <text evidence="7">E1-like activating enzyme involved in the 2 ubiquitin-like systems required for cytoplasm to vacuole transport (Cvt) and autophagy. Activates ATG12 for its conjugation with ATG5 and ATG8 for its conjugation with phosphatidylethanolamine. Both systems are needed for the ATG8 association to Cvt vesicles and autophagosomes membranes. Autophagy is essential for maintenance of amino acid levels and protein synthesis under nitrogen starvation. Required for selective autophagic degradation of the nucleus (nucleophagy) as well as for mitophagy which contributes to regulate mitochondrial quantity and quality by eliminating the mitochondria to a basal level to fulfill cellular energy requirements and preventing excess ROS production.</text>
</comment>
<dbReference type="GO" id="GO:0000422">
    <property type="term" value="P:autophagy of mitochondrion"/>
    <property type="evidence" value="ECO:0007669"/>
    <property type="project" value="TreeGrafter"/>
</dbReference>
<keyword evidence="7" id="KW-0963">Cytoplasm</keyword>
<dbReference type="VEuPathDB" id="FungiDB:I303_02158"/>
<dbReference type="Gene3D" id="3.40.140.100">
    <property type="entry name" value="Ubiquitin-like modifier-activating enzyme ATG7 C-terminal domain"/>
    <property type="match status" value="1"/>
</dbReference>
<keyword evidence="3 7" id="KW-0813">Transport</keyword>
<keyword evidence="7" id="KW-0833">Ubl conjugation pathway</keyword>
<dbReference type="Gene3D" id="3.40.50.720">
    <property type="entry name" value="NAD(P)-binding Rossmann-like Domain"/>
    <property type="match status" value="1"/>
</dbReference>
<evidence type="ECO:0000259" key="9">
    <source>
        <dbReference type="Pfam" id="PF16420"/>
    </source>
</evidence>
<dbReference type="CDD" id="cd01486">
    <property type="entry name" value="Apg7"/>
    <property type="match status" value="1"/>
</dbReference>
<proteinExistence type="inferred from homology"/>
<feature type="domain" description="THIF-type NAD/FAD binding fold" evidence="8">
    <location>
        <begin position="334"/>
        <end position="561"/>
    </location>
</feature>
<evidence type="ECO:0000313" key="10">
    <source>
        <dbReference type="EMBL" id="OBR87942.1"/>
    </source>
</evidence>
<evidence type="ECO:0000256" key="2">
    <source>
        <dbReference type="ARBA" id="ARBA00017647"/>
    </source>
</evidence>
<keyword evidence="4 7" id="KW-0653">Protein transport</keyword>
<dbReference type="GO" id="GO:0000407">
    <property type="term" value="C:phagophore assembly site"/>
    <property type="evidence" value="ECO:0007669"/>
    <property type="project" value="UniProtKB-SubCell"/>
</dbReference>
<dbReference type="GO" id="GO:0015031">
    <property type="term" value="P:protein transport"/>
    <property type="evidence" value="ECO:0007669"/>
    <property type="project" value="UniProtKB-UniRule"/>
</dbReference>
<keyword evidence="5 7" id="KW-0072">Autophagy</keyword>
<name>A0A1A6ACZ8_9TREE</name>
<dbReference type="Pfam" id="PF16420">
    <property type="entry name" value="ATG7_N"/>
    <property type="match status" value="1"/>
</dbReference>
<dbReference type="Gene3D" id="3.40.140.70">
    <property type="entry name" value="Ubiquitin-like modifier-activating enzyme ATG7 N-terminal domain"/>
    <property type="match status" value="1"/>
</dbReference>
<dbReference type="GO" id="GO:0019779">
    <property type="term" value="F:Atg8 activating enzyme activity"/>
    <property type="evidence" value="ECO:0007669"/>
    <property type="project" value="TreeGrafter"/>
</dbReference>
<gene>
    <name evidence="10" type="ORF">I303_02158</name>
</gene>
<comment type="subcellular location">
    <subcellularLocation>
        <location evidence="7">Cytoplasm</location>
    </subcellularLocation>
    <subcellularLocation>
        <location evidence="7">Preautophagosomal structure</location>
    </subcellularLocation>
</comment>
<dbReference type="GO" id="GO:0006995">
    <property type="term" value="P:cellular response to nitrogen starvation"/>
    <property type="evidence" value="ECO:0007669"/>
    <property type="project" value="TreeGrafter"/>
</dbReference>
<dbReference type="EMBL" id="KI894028">
    <property type="protein sequence ID" value="OBR87942.1"/>
    <property type="molecule type" value="Genomic_DNA"/>
</dbReference>
<evidence type="ECO:0000256" key="7">
    <source>
        <dbReference type="RuleBase" id="RU366022"/>
    </source>
</evidence>
<evidence type="ECO:0000256" key="4">
    <source>
        <dbReference type="ARBA" id="ARBA00022927"/>
    </source>
</evidence>
<feature type="domain" description="Ubiquitin-like modifier-activating enzyme Atg7 N-terminal" evidence="9">
    <location>
        <begin position="4"/>
        <end position="315"/>
    </location>
</feature>
<feature type="active site" description="Glycyl thioester intermediate" evidence="6">
    <location>
        <position position="534"/>
    </location>
</feature>
<dbReference type="InterPro" id="IPR045886">
    <property type="entry name" value="ThiF/MoeB/HesA"/>
</dbReference>
<comment type="subunit">
    <text evidence="7">Homodimer.</text>
</comment>
<dbReference type="InterPro" id="IPR006285">
    <property type="entry name" value="Atg7"/>
</dbReference>
<sequence>MVPVQFQPLASQPTPSFWTALNSYKLDKARLDDSEQWISGWLEQGKSITTRSNTLASGESLVVGIDGAFSVGGNAFGDTSENRPPNALHVSGILKNYNTIEEFREGEGKKRLFDDLAHKILETFGTDEPLLNPFLMVTFADLKNYRYHYWFAFPAFVADPAWTFRGDGLADLAETEVTELRELETELKRLEGRDRDCFLVKGSPGHRSIAPLAAFNRLHGDVPSPEVIVAFHDPSASAVNPGWPLRNILYYLHSVHRVTEIYVICLREGATSRSGRLLLSPSRTSNSPIRPVAVGWERNGEGKLASKVAELGPMMDPAQLARQAVDLNLKLMKWRISPTLDLDRIAGTRCLLLGAGTLGCYVARNLMAWGIRNITFVDSSTVSFSNPVRQPLFRFEDCLDGGQPKAACAAARLREISPGVNANGRQFTIPMPGHPVTPLGLSNTRRDIEQLKEVIAGHDAVFLLMDSRESRWLPTLLGKEQGKIVINAALGFDTFLVMRHGAGRAQDQDLGCYFCNDVVAPTDSISDRTLDQMCTVTRPGVAPLAAACASEMLVTLLQHPLRVHAPAFVPTPHHEDTQHLPFGGVPHQIRGFLGQWRNLLIKGTAYNQCTACSPPVLAAYRQGGMEWLLQVFSNADVLEHVTGLDQLHAASESLVDDIDWVSDSEEEP</sequence>
<dbReference type="PANTHER" id="PTHR10953">
    <property type="entry name" value="UBIQUITIN-ACTIVATING ENZYME E1"/>
    <property type="match status" value="1"/>
</dbReference>
<dbReference type="AlphaFoldDB" id="A0A1A6ACZ8"/>
<dbReference type="OrthoDB" id="338614at2759"/>
<dbReference type="SUPFAM" id="SSF69572">
    <property type="entry name" value="Activating enzymes of the ubiquitin-like proteins"/>
    <property type="match status" value="1"/>
</dbReference>
<dbReference type="InterPro" id="IPR035985">
    <property type="entry name" value="Ubiquitin-activating_enz"/>
</dbReference>
<dbReference type="GO" id="GO:0032446">
    <property type="term" value="P:protein modification by small protein conjugation"/>
    <property type="evidence" value="ECO:0007669"/>
    <property type="project" value="TreeGrafter"/>
</dbReference>
<dbReference type="FunFam" id="3.40.50.720:FF:000243">
    <property type="entry name" value="Ubiquitin-like modifier-activating enzyme ATG7"/>
    <property type="match status" value="1"/>
</dbReference>
<dbReference type="NCBIfam" id="TIGR01381">
    <property type="entry name" value="E1_like_apg7"/>
    <property type="match status" value="1"/>
</dbReference>
<dbReference type="InterPro" id="IPR032197">
    <property type="entry name" value="Atg7_N"/>
</dbReference>
<dbReference type="InterPro" id="IPR000594">
    <property type="entry name" value="ThiF_NAD_FAD-bd"/>
</dbReference>
<dbReference type="GO" id="GO:0034727">
    <property type="term" value="P:piecemeal microautophagy of the nucleus"/>
    <property type="evidence" value="ECO:0007669"/>
    <property type="project" value="TreeGrafter"/>
</dbReference>